<dbReference type="InParanoid" id="A0A4R2PT94"/>
<evidence type="ECO:0000313" key="2">
    <source>
        <dbReference type="EMBL" id="TCP38344.1"/>
    </source>
</evidence>
<evidence type="ECO:0000313" key="3">
    <source>
        <dbReference type="Proteomes" id="UP000295399"/>
    </source>
</evidence>
<dbReference type="Proteomes" id="UP000295399">
    <property type="component" value="Unassembled WGS sequence"/>
</dbReference>
<keyword evidence="3" id="KW-1185">Reference proteome</keyword>
<keyword evidence="1" id="KW-0812">Transmembrane</keyword>
<organism evidence="2 3">
    <name type="scientific">Rhodothalassium salexigens DSM 2132</name>
    <dbReference type="NCBI Taxonomy" id="1188247"/>
    <lineage>
        <taxon>Bacteria</taxon>
        <taxon>Pseudomonadati</taxon>
        <taxon>Pseudomonadota</taxon>
        <taxon>Alphaproteobacteria</taxon>
        <taxon>Rhodothalassiales</taxon>
        <taxon>Rhodothalassiaceae</taxon>
        <taxon>Rhodothalassium</taxon>
    </lineage>
</organism>
<keyword evidence="1" id="KW-0472">Membrane</keyword>
<accession>A0A4R2PT94</accession>
<reference evidence="2 3" key="1">
    <citation type="submission" date="2019-03" db="EMBL/GenBank/DDBJ databases">
        <title>Genomic Encyclopedia of Type Strains, Phase IV (KMG-IV): sequencing the most valuable type-strain genomes for metagenomic binning, comparative biology and taxonomic classification.</title>
        <authorList>
            <person name="Goeker M."/>
        </authorList>
    </citation>
    <scope>NUCLEOTIDE SEQUENCE [LARGE SCALE GENOMIC DNA]</scope>
    <source>
        <strain evidence="2 3">DSM 2132</strain>
    </source>
</reference>
<proteinExistence type="predicted"/>
<protein>
    <submittedName>
        <fullName evidence="2">Uncharacterized protein</fullName>
    </submittedName>
</protein>
<dbReference type="RefSeq" id="WP_132706711.1">
    <property type="nucleotide sequence ID" value="NZ_JACIGF010000001.1"/>
</dbReference>
<feature type="transmembrane region" description="Helical" evidence="1">
    <location>
        <begin position="12"/>
        <end position="37"/>
    </location>
</feature>
<feature type="transmembrane region" description="Helical" evidence="1">
    <location>
        <begin position="82"/>
        <end position="104"/>
    </location>
</feature>
<feature type="transmembrane region" description="Helical" evidence="1">
    <location>
        <begin position="43"/>
        <end position="70"/>
    </location>
</feature>
<sequence length="112" mass="11952">MAQPSHIDVPHIIKWSLAVPVFAVWPFVSVFPVIGLFSPPITVWTITINLAFAASSMIGVFMASVALSFLQAGTEPGRRVSVGDLGVGRLALFGLGWLTVYGLYTTMWTGGA</sequence>
<evidence type="ECO:0000256" key="1">
    <source>
        <dbReference type="SAM" id="Phobius"/>
    </source>
</evidence>
<keyword evidence="1" id="KW-1133">Transmembrane helix</keyword>
<dbReference type="AlphaFoldDB" id="A0A4R2PT94"/>
<gene>
    <name evidence="2" type="ORF">EV659_101244</name>
</gene>
<comment type="caution">
    <text evidence="2">The sequence shown here is derived from an EMBL/GenBank/DDBJ whole genome shotgun (WGS) entry which is preliminary data.</text>
</comment>
<name>A0A4R2PT94_RHOSA</name>
<dbReference type="EMBL" id="SLXO01000001">
    <property type="protein sequence ID" value="TCP38344.1"/>
    <property type="molecule type" value="Genomic_DNA"/>
</dbReference>